<dbReference type="EMBL" id="CP016094">
    <property type="protein sequence ID" value="AOS45240.1"/>
    <property type="molecule type" value="Genomic_DNA"/>
</dbReference>
<keyword evidence="3" id="KW-0812">Transmembrane</keyword>
<dbReference type="STRING" id="1838286.Verru16b_02319"/>
<accession>A0A1D8AWH1</accession>
<organism evidence="4 5">
    <name type="scientific">Lacunisphaera limnophila</name>
    <dbReference type="NCBI Taxonomy" id="1838286"/>
    <lineage>
        <taxon>Bacteria</taxon>
        <taxon>Pseudomonadati</taxon>
        <taxon>Verrucomicrobiota</taxon>
        <taxon>Opitutia</taxon>
        <taxon>Opitutales</taxon>
        <taxon>Opitutaceae</taxon>
        <taxon>Lacunisphaera</taxon>
    </lineage>
</organism>
<feature type="repeat" description="TPR" evidence="1">
    <location>
        <begin position="107"/>
        <end position="140"/>
    </location>
</feature>
<gene>
    <name evidence="4" type="ORF">Verru16b_02319</name>
</gene>
<dbReference type="PROSITE" id="PS50005">
    <property type="entry name" value="TPR"/>
    <property type="match status" value="2"/>
</dbReference>
<dbReference type="InterPro" id="IPR019734">
    <property type="entry name" value="TPR_rpt"/>
</dbReference>
<evidence type="ECO:0000256" key="1">
    <source>
        <dbReference type="PROSITE-ProRule" id="PRU00339"/>
    </source>
</evidence>
<dbReference type="InterPro" id="IPR011990">
    <property type="entry name" value="TPR-like_helical_dom_sf"/>
</dbReference>
<protein>
    <submittedName>
        <fullName evidence="4">Tetratricopeptide repeat protein</fullName>
    </submittedName>
</protein>
<dbReference type="OrthoDB" id="9769030at2"/>
<dbReference type="KEGG" id="obg:Verru16b_02319"/>
<reference evidence="4 5" key="1">
    <citation type="submission" date="2016-06" db="EMBL/GenBank/DDBJ databases">
        <title>Three novel species with peptidoglycan cell walls form the new genus Lacunisphaera gen. nov. in the family Opitutaceae of the verrucomicrobial subdivision 4.</title>
        <authorList>
            <person name="Rast P."/>
            <person name="Gloeckner I."/>
            <person name="Jogler M."/>
            <person name="Boedeker C."/>
            <person name="Jeske O."/>
            <person name="Wiegand S."/>
            <person name="Reinhardt R."/>
            <person name="Schumann P."/>
            <person name="Rohde M."/>
            <person name="Spring S."/>
            <person name="Gloeckner F.O."/>
            <person name="Jogler C."/>
        </authorList>
    </citation>
    <scope>NUCLEOTIDE SEQUENCE [LARGE SCALE GENOMIC DNA]</scope>
    <source>
        <strain evidence="4 5">IG16b</strain>
    </source>
</reference>
<feature type="repeat" description="TPR" evidence="1">
    <location>
        <begin position="73"/>
        <end position="106"/>
    </location>
</feature>
<feature type="region of interest" description="Disordered" evidence="2">
    <location>
        <begin position="189"/>
        <end position="214"/>
    </location>
</feature>
<evidence type="ECO:0000313" key="4">
    <source>
        <dbReference type="EMBL" id="AOS45240.1"/>
    </source>
</evidence>
<dbReference type="Gene3D" id="1.25.40.10">
    <property type="entry name" value="Tetratricopeptide repeat domain"/>
    <property type="match status" value="1"/>
</dbReference>
<proteinExistence type="predicted"/>
<keyword evidence="5" id="KW-1185">Reference proteome</keyword>
<dbReference type="RefSeq" id="WP_069962414.1">
    <property type="nucleotide sequence ID" value="NZ_CP016094.1"/>
</dbReference>
<evidence type="ECO:0000256" key="3">
    <source>
        <dbReference type="SAM" id="Phobius"/>
    </source>
</evidence>
<dbReference type="AlphaFoldDB" id="A0A1D8AWH1"/>
<evidence type="ECO:0000313" key="5">
    <source>
        <dbReference type="Proteomes" id="UP000095228"/>
    </source>
</evidence>
<feature type="transmembrane region" description="Helical" evidence="3">
    <location>
        <begin position="12"/>
        <end position="36"/>
    </location>
</feature>
<evidence type="ECO:0000256" key="2">
    <source>
        <dbReference type="SAM" id="MobiDB-lite"/>
    </source>
</evidence>
<dbReference type="Proteomes" id="UP000095228">
    <property type="component" value="Chromosome"/>
</dbReference>
<keyword evidence="1" id="KW-0802">TPR repeat</keyword>
<keyword evidence="3" id="KW-1133">Transmembrane helix</keyword>
<dbReference type="SMART" id="SM00028">
    <property type="entry name" value="TPR"/>
    <property type="match status" value="2"/>
</dbReference>
<name>A0A1D8AWH1_9BACT</name>
<keyword evidence="3" id="KW-0472">Membrane</keyword>
<sequence>MSKKTPPPPAASSWSTIVIIALFGALFGGTLTYFIVRRPAPAGTMASLTSAPANPDPTTHRPAVDLTAGQTPPQAARTLGNFYYDHQNWAQAIEHYQSAIRQGSDDADIRTDLGNAYRFAGKPDDALVQYNLAQKMSPTHEFSLFNQGGLFLDDFKQPGRAVEIWQEYITRFPTGQNVNAARQLIAQTQGGGVMPPSAPAGLPAAPPPPQTSAAEDLILRQIQAGQSKPANP</sequence>
<dbReference type="Pfam" id="PF13414">
    <property type="entry name" value="TPR_11"/>
    <property type="match status" value="1"/>
</dbReference>
<dbReference type="SUPFAM" id="SSF48452">
    <property type="entry name" value="TPR-like"/>
    <property type="match status" value="1"/>
</dbReference>